<accession>A0AB35JCF5</accession>
<gene>
    <name evidence="1" type="ORF">PN599_03295</name>
</gene>
<dbReference type="AlphaFoldDB" id="A0AB35JCF5"/>
<evidence type="ECO:0000313" key="1">
    <source>
        <dbReference type="EMBL" id="MDB9004029.1"/>
    </source>
</evidence>
<reference evidence="1" key="1">
    <citation type="submission" date="2023-01" db="EMBL/GenBank/DDBJ databases">
        <title>Human gut microbiome strain richness.</title>
        <authorList>
            <person name="Chen-Liaw A."/>
        </authorList>
    </citation>
    <scope>NUCLEOTIDE SEQUENCE</scope>
    <source>
        <strain evidence="1">RTP21484st1_E5_RTP21484_190118</strain>
    </source>
</reference>
<dbReference type="Proteomes" id="UP001210126">
    <property type="component" value="Unassembled WGS sequence"/>
</dbReference>
<proteinExistence type="predicted"/>
<dbReference type="EMBL" id="JAQMPJ010000001">
    <property type="protein sequence ID" value="MDB9004029.1"/>
    <property type="molecule type" value="Genomic_DNA"/>
</dbReference>
<protein>
    <submittedName>
        <fullName evidence="1">Uncharacterized protein</fullName>
    </submittedName>
</protein>
<organism evidence="1 2">
    <name type="scientific">Parabacteroides distasonis</name>
    <dbReference type="NCBI Taxonomy" id="823"/>
    <lineage>
        <taxon>Bacteria</taxon>
        <taxon>Pseudomonadati</taxon>
        <taxon>Bacteroidota</taxon>
        <taxon>Bacteroidia</taxon>
        <taxon>Bacteroidales</taxon>
        <taxon>Tannerellaceae</taxon>
        <taxon>Parabacteroides</taxon>
    </lineage>
</organism>
<evidence type="ECO:0000313" key="2">
    <source>
        <dbReference type="Proteomes" id="UP001210126"/>
    </source>
</evidence>
<name>A0AB35JCF5_PARDI</name>
<sequence length="53" mass="6176">MATYTRPIPTLRGEDAKIFNKKADEALKNRKNAIVFDEHIIEMKKILKKANMM</sequence>
<dbReference type="RefSeq" id="WP_195474578.1">
    <property type="nucleotide sequence ID" value="NZ_JADNHY010000021.1"/>
</dbReference>
<comment type="caution">
    <text evidence="1">The sequence shown here is derived from an EMBL/GenBank/DDBJ whole genome shotgun (WGS) entry which is preliminary data.</text>
</comment>